<dbReference type="GO" id="GO:0030131">
    <property type="term" value="C:clathrin adaptor complex"/>
    <property type="evidence" value="ECO:0007669"/>
    <property type="project" value="InterPro"/>
</dbReference>
<dbReference type="Gene3D" id="3.30.310.10">
    <property type="entry name" value="TATA-Binding Protein"/>
    <property type="match status" value="1"/>
</dbReference>
<dbReference type="AlphaFoldDB" id="A0AAV2YK89"/>
<protein>
    <recommendedName>
        <fullName evidence="2">Beta-adaptin appendage C-terminal subdomain domain-containing protein</fullName>
    </recommendedName>
</protein>
<sequence>TESAWWHDAHDKRTPPALQCMHMGDHHLRFDEEPSVGLCVDVGLDMRIPLTVFPSDVLPPEDTLNGPACLQTQVIKDMLRFAKAATSAVDISVIDCALVAAHDATVTMFAMFTWCSRAGVADMQAWKTELQTTIQQHFQPAVPQVVDANAEDNQRLAAPGQTRYIMVSDPYELPDDESLPAFAMRSMTMWTDDSDKAKKDTKDLKTFVKIEVVNNGAIPLHVFRVFFRRKDSTVVTFSARDPVVVLPRKVRSITLQGVTKTPVEDADASVVYVSHSAFAGHRHEGSVKNNVFHAIDRPVKAIIDPQEKEAEQLSTTPTLNRLFGAFPVESWRGEIASWHHITILGCRLTSVAMLFSDVHGCCRTGRRNCNFQRRWARNCGSCGRVAPKLKPKYSNAESKASSDDNPHSGDHVESTSISKRLPAITMEWTNPDLIKSSPKVLDLDGAARLQPKLFEKMWDSFQPRFHSIRQLQVPKLESSVVITRMESVGVTCMASGVVNSVDKFVFYSKQRNTTDGFFLLTLDVAATTGNMAIAVRSSDGISEQLTEDFGRFAEQQLLSLFAPVTASPA</sequence>
<name>A0AAV2YK89_9STRA</name>
<reference evidence="3" key="2">
    <citation type="journal article" date="2023" name="Microbiol Resour">
        <title>Decontamination and Annotation of the Draft Genome Sequence of the Oomycete Lagenidium giganteum ARSEF 373.</title>
        <authorList>
            <person name="Morgan W.R."/>
            <person name="Tartar A."/>
        </authorList>
    </citation>
    <scope>NUCLEOTIDE SEQUENCE</scope>
    <source>
        <strain evidence="3">ARSEF 373</strain>
    </source>
</reference>
<feature type="compositionally biased region" description="Basic and acidic residues" evidence="1">
    <location>
        <begin position="400"/>
        <end position="413"/>
    </location>
</feature>
<evidence type="ECO:0000313" key="3">
    <source>
        <dbReference type="EMBL" id="DAZ93762.1"/>
    </source>
</evidence>
<organism evidence="3 4">
    <name type="scientific">Lagenidium giganteum</name>
    <dbReference type="NCBI Taxonomy" id="4803"/>
    <lineage>
        <taxon>Eukaryota</taxon>
        <taxon>Sar</taxon>
        <taxon>Stramenopiles</taxon>
        <taxon>Oomycota</taxon>
        <taxon>Peronosporomycetes</taxon>
        <taxon>Pythiales</taxon>
        <taxon>Pythiaceae</taxon>
    </lineage>
</organism>
<dbReference type="Pfam" id="PF09066">
    <property type="entry name" value="B2-adapt-app_C"/>
    <property type="match status" value="1"/>
</dbReference>
<comment type="caution">
    <text evidence="3">The sequence shown here is derived from an EMBL/GenBank/DDBJ whole genome shotgun (WGS) entry which is preliminary data.</text>
</comment>
<dbReference type="InterPro" id="IPR012295">
    <property type="entry name" value="TBP_dom_sf"/>
</dbReference>
<dbReference type="EMBL" id="DAKRPA010000294">
    <property type="protein sequence ID" value="DAZ93762.1"/>
    <property type="molecule type" value="Genomic_DNA"/>
</dbReference>
<keyword evidence="4" id="KW-1185">Reference proteome</keyword>
<reference evidence="3" key="1">
    <citation type="submission" date="2022-11" db="EMBL/GenBank/DDBJ databases">
        <authorList>
            <person name="Morgan W.R."/>
            <person name="Tartar A."/>
        </authorList>
    </citation>
    <scope>NUCLEOTIDE SEQUENCE</scope>
    <source>
        <strain evidence="3">ARSEF 373</strain>
    </source>
</reference>
<evidence type="ECO:0000256" key="1">
    <source>
        <dbReference type="SAM" id="MobiDB-lite"/>
    </source>
</evidence>
<dbReference type="GO" id="GO:0006886">
    <property type="term" value="P:intracellular protein transport"/>
    <property type="evidence" value="ECO:0007669"/>
    <property type="project" value="InterPro"/>
</dbReference>
<evidence type="ECO:0000259" key="2">
    <source>
        <dbReference type="SMART" id="SM01020"/>
    </source>
</evidence>
<feature type="domain" description="Beta-adaptin appendage C-terminal subdomain" evidence="2">
    <location>
        <begin position="441"/>
        <end position="554"/>
    </location>
</feature>
<accession>A0AAV2YK89</accession>
<dbReference type="Proteomes" id="UP001146120">
    <property type="component" value="Unassembled WGS sequence"/>
</dbReference>
<dbReference type="SMART" id="SM01020">
    <property type="entry name" value="B2-adapt-app_C"/>
    <property type="match status" value="1"/>
</dbReference>
<feature type="non-terminal residue" evidence="3">
    <location>
        <position position="1"/>
    </location>
</feature>
<evidence type="ECO:0000313" key="4">
    <source>
        <dbReference type="Proteomes" id="UP001146120"/>
    </source>
</evidence>
<dbReference type="GO" id="GO:0016192">
    <property type="term" value="P:vesicle-mediated transport"/>
    <property type="evidence" value="ECO:0007669"/>
    <property type="project" value="InterPro"/>
</dbReference>
<gene>
    <name evidence="3" type="ORF">N0F65_000605</name>
</gene>
<proteinExistence type="predicted"/>
<dbReference type="InterPro" id="IPR015151">
    <property type="entry name" value="B-adaptin_app_sub_C"/>
</dbReference>
<feature type="region of interest" description="Disordered" evidence="1">
    <location>
        <begin position="393"/>
        <end position="416"/>
    </location>
</feature>